<dbReference type="Gramene" id="OPUNC07G15230.1">
    <property type="protein sequence ID" value="OPUNC07G15230.1"/>
    <property type="gene ID" value="OPUNC07G15230"/>
</dbReference>
<name>A0A0E0LLE3_ORYPU</name>
<reference evidence="1" key="1">
    <citation type="submission" date="2015-04" db="UniProtKB">
        <authorList>
            <consortium name="EnsemblPlants"/>
        </authorList>
    </citation>
    <scope>IDENTIFICATION</scope>
</reference>
<keyword evidence="2" id="KW-1185">Reference proteome</keyword>
<sequence>MATPPCRRRRRIGISETPPQSLEHDCCQGHLRASDSCAITFILSTSGTMLSVVFRSHRVSLIAPFAGLTHEHVHPFHFSHHVICRQLRCPSQPPQKDEPDRLSALRKRFPTLAHPEPDGSFLLLLTEPAIASI</sequence>
<organism evidence="1">
    <name type="scientific">Oryza punctata</name>
    <name type="common">Red rice</name>
    <dbReference type="NCBI Taxonomy" id="4537"/>
    <lineage>
        <taxon>Eukaryota</taxon>
        <taxon>Viridiplantae</taxon>
        <taxon>Streptophyta</taxon>
        <taxon>Embryophyta</taxon>
        <taxon>Tracheophyta</taxon>
        <taxon>Spermatophyta</taxon>
        <taxon>Magnoliopsida</taxon>
        <taxon>Liliopsida</taxon>
        <taxon>Poales</taxon>
        <taxon>Poaceae</taxon>
        <taxon>BOP clade</taxon>
        <taxon>Oryzoideae</taxon>
        <taxon>Oryzeae</taxon>
        <taxon>Oryzinae</taxon>
        <taxon>Oryza</taxon>
    </lineage>
</organism>
<reference evidence="1" key="2">
    <citation type="submission" date="2018-05" db="EMBL/GenBank/DDBJ databases">
        <title>OpunRS2 (Oryza punctata Reference Sequence Version 2).</title>
        <authorList>
            <person name="Zhang J."/>
            <person name="Kudrna D."/>
            <person name="Lee S."/>
            <person name="Talag J."/>
            <person name="Welchert J."/>
            <person name="Wing R.A."/>
        </authorList>
    </citation>
    <scope>NUCLEOTIDE SEQUENCE [LARGE SCALE GENOMIC DNA]</scope>
</reference>
<dbReference type="Proteomes" id="UP000026962">
    <property type="component" value="Chromosome 7"/>
</dbReference>
<accession>A0A0E0LLE3</accession>
<proteinExistence type="predicted"/>
<evidence type="ECO:0000313" key="1">
    <source>
        <dbReference type="EnsemblPlants" id="OPUNC07G15230.1"/>
    </source>
</evidence>
<evidence type="ECO:0000313" key="2">
    <source>
        <dbReference type="Proteomes" id="UP000026962"/>
    </source>
</evidence>
<dbReference type="HOGENOM" id="CLU_1910075_0_0_1"/>
<protein>
    <submittedName>
        <fullName evidence="1">Uncharacterized protein</fullName>
    </submittedName>
</protein>
<dbReference type="AlphaFoldDB" id="A0A0E0LLE3"/>
<dbReference type="EnsemblPlants" id="OPUNC07G15230.1">
    <property type="protein sequence ID" value="OPUNC07G15230.1"/>
    <property type="gene ID" value="OPUNC07G15230"/>
</dbReference>